<dbReference type="GO" id="GO:0016832">
    <property type="term" value="F:aldehyde-lyase activity"/>
    <property type="evidence" value="ECO:0007669"/>
    <property type="project" value="TreeGrafter"/>
</dbReference>
<dbReference type="PANTHER" id="PTHR22789:SF0">
    <property type="entry name" value="3-OXO-TETRONATE 4-PHOSPHATE DECARBOXYLASE-RELATED"/>
    <property type="match status" value="1"/>
</dbReference>
<dbReference type="InterPro" id="IPR036409">
    <property type="entry name" value="Aldolase_II/adducin_N_sf"/>
</dbReference>
<dbReference type="PANTHER" id="PTHR22789">
    <property type="entry name" value="FUCULOSE PHOSPHATE ALDOLASE"/>
    <property type="match status" value="1"/>
</dbReference>
<dbReference type="Pfam" id="PF00596">
    <property type="entry name" value="Aldolase_II"/>
    <property type="match status" value="1"/>
</dbReference>
<dbReference type="GO" id="GO:0046872">
    <property type="term" value="F:metal ion binding"/>
    <property type="evidence" value="ECO:0007669"/>
    <property type="project" value="UniProtKB-KW"/>
</dbReference>
<feature type="domain" description="Class II aldolase/adducin N-terminal" evidence="3">
    <location>
        <begin position="48"/>
        <end position="226"/>
    </location>
</feature>
<evidence type="ECO:0000259" key="3">
    <source>
        <dbReference type="SMART" id="SM01007"/>
    </source>
</evidence>
<evidence type="ECO:0000256" key="1">
    <source>
        <dbReference type="ARBA" id="ARBA00022723"/>
    </source>
</evidence>
<dbReference type="SUPFAM" id="SSF53639">
    <property type="entry name" value="AraD/HMP-PK domain-like"/>
    <property type="match status" value="1"/>
</dbReference>
<keyword evidence="1" id="KW-0479">Metal-binding</keyword>
<protein>
    <recommendedName>
        <fullName evidence="3">Class II aldolase/adducin N-terminal domain-containing protein</fullName>
    </recommendedName>
</protein>
<dbReference type="GO" id="GO:0019323">
    <property type="term" value="P:pentose catabolic process"/>
    <property type="evidence" value="ECO:0007669"/>
    <property type="project" value="TreeGrafter"/>
</dbReference>
<name>A0A1W1EE93_9ZZZZ</name>
<evidence type="ECO:0000313" key="4">
    <source>
        <dbReference type="EMBL" id="SFZ98330.1"/>
    </source>
</evidence>
<dbReference type="GO" id="GO:0005829">
    <property type="term" value="C:cytosol"/>
    <property type="evidence" value="ECO:0007669"/>
    <property type="project" value="TreeGrafter"/>
</dbReference>
<sequence>MRSIHIFPFYKIHLIFIDYICRYNTKIIQNLLSPTTRLQIMIDKHLVNDIKHISFSLFNKNFFSVYHGSISARIGSSTFIINSRDSILDDINEESLIKLDCQKRDYRWSLASTDAHIHELIYKTIPNAKYVSYSMPPYATAFSLKHGKVSPQDYYGRKVLGDVIVYDPKNIEDWIDRAPHEINQFFKKFETHLLLVKGFGVICYDRDITEMAKKISILENSCRILALSTTL</sequence>
<dbReference type="EMBL" id="FPKX01000045">
    <property type="protein sequence ID" value="SFZ98330.1"/>
    <property type="molecule type" value="Genomic_DNA"/>
</dbReference>
<evidence type="ECO:0000256" key="2">
    <source>
        <dbReference type="ARBA" id="ARBA00023239"/>
    </source>
</evidence>
<dbReference type="SMART" id="SM01007">
    <property type="entry name" value="Aldolase_II"/>
    <property type="match status" value="1"/>
</dbReference>
<dbReference type="NCBIfam" id="NF004492">
    <property type="entry name" value="PRK05834.1"/>
    <property type="match status" value="1"/>
</dbReference>
<reference evidence="4" key="1">
    <citation type="submission" date="2016-10" db="EMBL/GenBank/DDBJ databases">
        <authorList>
            <person name="de Groot N.N."/>
        </authorList>
    </citation>
    <scope>NUCLEOTIDE SEQUENCE</scope>
</reference>
<accession>A0A1W1EE93</accession>
<dbReference type="InterPro" id="IPR001303">
    <property type="entry name" value="Aldolase_II/adducin_N"/>
</dbReference>
<dbReference type="InterPro" id="IPR050197">
    <property type="entry name" value="Aldolase_class_II_sugar_metab"/>
</dbReference>
<organism evidence="4">
    <name type="scientific">hydrothermal vent metagenome</name>
    <dbReference type="NCBI Taxonomy" id="652676"/>
    <lineage>
        <taxon>unclassified sequences</taxon>
        <taxon>metagenomes</taxon>
        <taxon>ecological metagenomes</taxon>
    </lineage>
</organism>
<keyword evidence="2" id="KW-0456">Lyase</keyword>
<dbReference type="AlphaFoldDB" id="A0A1W1EE93"/>
<gene>
    <name evidence="4" type="ORF">MNB_SV-5-694</name>
</gene>
<proteinExistence type="predicted"/>
<dbReference type="Gene3D" id="3.40.225.10">
    <property type="entry name" value="Class II aldolase/adducin N-terminal domain"/>
    <property type="match status" value="1"/>
</dbReference>